<dbReference type="InterPro" id="IPR021278">
    <property type="entry name" value="ATP19"/>
</dbReference>
<evidence type="ECO:0000256" key="3">
    <source>
        <dbReference type="ARBA" id="ARBA00023136"/>
    </source>
</evidence>
<keyword evidence="3 4" id="KW-0472">Membrane</keyword>
<dbReference type="EMBL" id="JPOX01000028">
    <property type="protein sequence ID" value="KFX44443.1"/>
    <property type="molecule type" value="Genomic_DNA"/>
</dbReference>
<evidence type="ECO:0000313" key="5">
    <source>
        <dbReference type="EMBL" id="KFX44443.1"/>
    </source>
</evidence>
<reference key="1">
    <citation type="journal article" date="2014" name="PLoS Genet.">
        <title>Signature Gene Expression Reveals Novel Clues to the Molecular Mechanisms of Dimorphic Transition in Penicillium marneffei.</title>
        <authorList>
            <person name="Yang E."/>
            <person name="Wang G."/>
            <person name="Cai J."/>
            <person name="Woo P.C."/>
            <person name="Lau S.K."/>
            <person name="Yuen K.-Y."/>
            <person name="Chow W.-N."/>
            <person name="Lin X."/>
        </authorList>
    </citation>
    <scope>NUCLEOTIDE SEQUENCE [LARGE SCALE GENOMIC DNA]</scope>
    <source>
        <strain>PM1</strain>
    </source>
</reference>
<evidence type="ECO:0000256" key="4">
    <source>
        <dbReference type="SAM" id="Phobius"/>
    </source>
</evidence>
<evidence type="ECO:0000256" key="1">
    <source>
        <dbReference type="ARBA" id="ARBA00004325"/>
    </source>
</evidence>
<dbReference type="AlphaFoldDB" id="A0A093XGV2"/>
<dbReference type="HOGENOM" id="CLU_172736_1_1_1"/>
<accession>A0A093XGV2</accession>
<dbReference type="GO" id="GO:0015986">
    <property type="term" value="P:proton motive force-driven ATP synthesis"/>
    <property type="evidence" value="ECO:0007669"/>
    <property type="project" value="TreeGrafter"/>
</dbReference>
<dbReference type="eggNOG" id="ENOG502SCBN">
    <property type="taxonomic scope" value="Eukaryota"/>
</dbReference>
<dbReference type="Pfam" id="PF11022">
    <property type="entry name" value="ATP19"/>
    <property type="match status" value="1"/>
</dbReference>
<comment type="caution">
    <text evidence="5">The sequence shown here is derived from an EMBL/GenBank/DDBJ whole genome shotgun (WGS) entry which is preliminary data.</text>
</comment>
<reference evidence="5" key="2">
    <citation type="journal article" date="2014" name="PLoS Genet.">
        <title>Signature gene expression reveals novel clues to the molecular mechanisms of dimorphic transition in Penicillium marneffei.</title>
        <authorList>
            <person name="Yang E."/>
            <person name="Wang G."/>
            <person name="Cai J."/>
            <person name="Woo P.C."/>
            <person name="Lau S.K."/>
            <person name="Yuen K.-Y."/>
            <person name="Chow W.-N."/>
            <person name="Lin X."/>
        </authorList>
    </citation>
    <scope>NUCLEOTIDE SEQUENCE</scope>
    <source>
        <strain evidence="5">PM1</strain>
    </source>
</reference>
<keyword evidence="4" id="KW-1133">Transmembrane helix</keyword>
<dbReference type="PANTHER" id="PTHR28074">
    <property type="entry name" value="ATP SYNTHASE SUBUNIT K, MITOCHONDRIAL"/>
    <property type="match status" value="1"/>
</dbReference>
<gene>
    <name evidence="5" type="ORF">GQ26_0280400</name>
</gene>
<keyword evidence="2" id="KW-0496">Mitochondrion</keyword>
<comment type="subcellular location">
    <subcellularLocation>
        <location evidence="1">Mitochondrion membrane</location>
    </subcellularLocation>
</comment>
<dbReference type="GO" id="GO:0031966">
    <property type="term" value="C:mitochondrial membrane"/>
    <property type="evidence" value="ECO:0007669"/>
    <property type="project" value="UniProtKB-SubCell"/>
</dbReference>
<name>A0A093XGV2_TALMA</name>
<proteinExistence type="predicted"/>
<organism evidence="5">
    <name type="scientific">Talaromyces marneffei PM1</name>
    <dbReference type="NCBI Taxonomy" id="1077442"/>
    <lineage>
        <taxon>Eukaryota</taxon>
        <taxon>Fungi</taxon>
        <taxon>Dikarya</taxon>
        <taxon>Ascomycota</taxon>
        <taxon>Pezizomycotina</taxon>
        <taxon>Eurotiomycetes</taxon>
        <taxon>Eurotiomycetidae</taxon>
        <taxon>Eurotiales</taxon>
        <taxon>Trichocomaceae</taxon>
        <taxon>Talaromyces</taxon>
        <taxon>Talaromyces sect. Talaromyces</taxon>
    </lineage>
</organism>
<sequence length="72" mass="7679">MVNYYNIAGRKIGSHHLAMGILGGLFGSIYLASSGGSKKQVVTPPINAGSKDEEKFIQDFLKSVEGEQKAGH</sequence>
<feature type="transmembrane region" description="Helical" evidence="4">
    <location>
        <begin position="12"/>
        <end position="32"/>
    </location>
</feature>
<evidence type="ECO:0000256" key="2">
    <source>
        <dbReference type="ARBA" id="ARBA00023128"/>
    </source>
</evidence>
<protein>
    <submittedName>
        <fullName evidence="5">ATP synthase subunit K, mitochondrial</fullName>
    </submittedName>
</protein>
<keyword evidence="4" id="KW-0812">Transmembrane</keyword>
<dbReference type="PANTHER" id="PTHR28074:SF1">
    <property type="entry name" value="ATP SYNTHASE SUBUNIT K, MITOCHONDRIAL"/>
    <property type="match status" value="1"/>
</dbReference>